<protein>
    <submittedName>
        <fullName evidence="3">NAD-dependent epimerase/dehydratase</fullName>
    </submittedName>
</protein>
<evidence type="ECO:0000313" key="3">
    <source>
        <dbReference type="EMBL" id="AHN97828.1"/>
    </source>
</evidence>
<proteinExistence type="inferred from homology"/>
<dbReference type="Gene3D" id="3.40.50.720">
    <property type="entry name" value="NAD(P)-binding Rossmann-like Domain"/>
    <property type="match status" value="1"/>
</dbReference>
<reference evidence="3" key="1">
    <citation type="submission" date="2013-10" db="EMBL/GenBank/DDBJ databases">
        <title>Functional metagenomics reveals novel beta-galactosidases not predictable from gene sequences.</title>
        <authorList>
            <person name="Cheng J."/>
            <person name="Engel K."/>
            <person name="Romantsov T."/>
            <person name="Neufeld J.D."/>
            <person name="Rose D.R."/>
            <person name="Charles T.C."/>
        </authorList>
    </citation>
    <scope>NUCLEOTIDE SEQUENCE</scope>
</reference>
<dbReference type="InterPro" id="IPR036291">
    <property type="entry name" value="NAD(P)-bd_dom_sf"/>
</dbReference>
<sequence length="314" mass="33280">MKSLPIAVVTGGAGFIGSHTVDRLMETGHRVVVLDNFSTGKRANLARWNDHAALHVVACDVSHGIFAALEPITRVHGPVERIAHLAAQVSVVQSVANPQFDTQVNYGGTLHVLEYARAKAVKKVVLASSAAVYGDVAELPVNEDAAKTPLSPYGINKYASELALDYYANVHGVGTTALRFFNVYGPRQDPSSPYSGVISIFTDRARAGRPLTIFGDGSQTRDFVFVGDVVRAIVAGLGDGNSRLVANVGMGGEISVLELARTIVDLCGGRSTIEHEPARAGEILKSRANVTRLREALGVVAETKLVDGLRSTLG</sequence>
<name>X2LC40_9BACT</name>
<dbReference type="InterPro" id="IPR001509">
    <property type="entry name" value="Epimerase_deHydtase"/>
</dbReference>
<dbReference type="Pfam" id="PF01370">
    <property type="entry name" value="Epimerase"/>
    <property type="match status" value="1"/>
</dbReference>
<comment type="similarity">
    <text evidence="1">Belongs to the NAD(P)-dependent epimerase/dehydratase family.</text>
</comment>
<evidence type="ECO:0000259" key="2">
    <source>
        <dbReference type="Pfam" id="PF01370"/>
    </source>
</evidence>
<dbReference type="PANTHER" id="PTHR43000">
    <property type="entry name" value="DTDP-D-GLUCOSE 4,6-DEHYDRATASE-RELATED"/>
    <property type="match status" value="1"/>
</dbReference>
<accession>X2LC40</accession>
<dbReference type="AlphaFoldDB" id="X2LC40"/>
<dbReference type="EMBL" id="KF796601">
    <property type="protein sequence ID" value="AHN97828.1"/>
    <property type="molecule type" value="Genomic_DNA"/>
</dbReference>
<dbReference type="Gene3D" id="3.90.25.10">
    <property type="entry name" value="UDP-galactose 4-epimerase, domain 1"/>
    <property type="match status" value="1"/>
</dbReference>
<feature type="domain" description="NAD-dependent epimerase/dehydratase" evidence="2">
    <location>
        <begin position="8"/>
        <end position="248"/>
    </location>
</feature>
<organism evidence="3">
    <name type="scientific">uncultured bacterium lac111</name>
    <dbReference type="NCBI Taxonomy" id="1447235"/>
    <lineage>
        <taxon>Bacteria</taxon>
        <taxon>environmental samples</taxon>
    </lineage>
</organism>
<dbReference type="SUPFAM" id="SSF51735">
    <property type="entry name" value="NAD(P)-binding Rossmann-fold domains"/>
    <property type="match status" value="1"/>
</dbReference>
<evidence type="ECO:0000256" key="1">
    <source>
        <dbReference type="ARBA" id="ARBA00007637"/>
    </source>
</evidence>